<dbReference type="Proteomes" id="UP000542813">
    <property type="component" value="Unassembled WGS sequence"/>
</dbReference>
<dbReference type="Gene3D" id="3.40.190.10">
    <property type="entry name" value="Periplasmic binding protein-like II"/>
    <property type="match status" value="2"/>
</dbReference>
<feature type="signal peptide" evidence="6">
    <location>
        <begin position="1"/>
        <end position="21"/>
    </location>
</feature>
<protein>
    <submittedName>
        <fullName evidence="7">Sulfate transport system substrate-binding protein</fullName>
    </submittedName>
</protein>
<evidence type="ECO:0000313" key="8">
    <source>
        <dbReference type="Proteomes" id="UP000542813"/>
    </source>
</evidence>
<dbReference type="RefSeq" id="WP_184828284.1">
    <property type="nucleotide sequence ID" value="NZ_JACHMM010000001.1"/>
</dbReference>
<dbReference type="NCBIfam" id="TIGR00971">
    <property type="entry name" value="3a0106s03"/>
    <property type="match status" value="1"/>
</dbReference>
<feature type="chain" id="PRO_5039658630" evidence="6">
    <location>
        <begin position="22"/>
        <end position="344"/>
    </location>
</feature>
<keyword evidence="3" id="KW-0813">Transport</keyword>
<evidence type="ECO:0000256" key="3">
    <source>
        <dbReference type="ARBA" id="ARBA00022448"/>
    </source>
</evidence>
<dbReference type="PANTHER" id="PTHR30368:SF2">
    <property type="entry name" value="SULFATE-BINDING PROTEIN"/>
    <property type="match status" value="1"/>
</dbReference>
<evidence type="ECO:0000256" key="4">
    <source>
        <dbReference type="ARBA" id="ARBA00022729"/>
    </source>
</evidence>
<dbReference type="AlphaFoldDB" id="A0A7W9LPN9"/>
<comment type="caution">
    <text evidence="7">The sequence shown here is derived from an EMBL/GenBank/DDBJ whole genome shotgun (WGS) entry which is preliminary data.</text>
</comment>
<proteinExistence type="inferred from homology"/>
<organism evidence="7 8">
    <name type="scientific">Jiangella mangrovi</name>
    <dbReference type="NCBI Taxonomy" id="1524084"/>
    <lineage>
        <taxon>Bacteria</taxon>
        <taxon>Bacillati</taxon>
        <taxon>Actinomycetota</taxon>
        <taxon>Actinomycetes</taxon>
        <taxon>Jiangellales</taxon>
        <taxon>Jiangellaceae</taxon>
        <taxon>Jiangella</taxon>
    </lineage>
</organism>
<dbReference type="PANTHER" id="PTHR30368">
    <property type="entry name" value="SULFATE-BINDING PROTEIN"/>
    <property type="match status" value="1"/>
</dbReference>
<dbReference type="Pfam" id="PF13531">
    <property type="entry name" value="SBP_bac_11"/>
    <property type="match status" value="1"/>
</dbReference>
<evidence type="ECO:0000313" key="7">
    <source>
        <dbReference type="EMBL" id="MBB5791474.1"/>
    </source>
</evidence>
<dbReference type="EMBL" id="JACHMM010000001">
    <property type="protein sequence ID" value="MBB5791474.1"/>
    <property type="molecule type" value="Genomic_DNA"/>
</dbReference>
<evidence type="ECO:0000256" key="2">
    <source>
        <dbReference type="ARBA" id="ARBA00006099"/>
    </source>
</evidence>
<evidence type="ECO:0000256" key="6">
    <source>
        <dbReference type="SAM" id="SignalP"/>
    </source>
</evidence>
<dbReference type="InterPro" id="IPR005669">
    <property type="entry name" value="Thiosulph/SO4-bd"/>
</dbReference>
<evidence type="ECO:0000256" key="5">
    <source>
        <dbReference type="ARBA" id="ARBA00022764"/>
    </source>
</evidence>
<dbReference type="PROSITE" id="PS51257">
    <property type="entry name" value="PROKAR_LIPOPROTEIN"/>
    <property type="match status" value="1"/>
</dbReference>
<dbReference type="GO" id="GO:0140104">
    <property type="term" value="F:molecular carrier activity"/>
    <property type="evidence" value="ECO:0007669"/>
    <property type="project" value="InterPro"/>
</dbReference>
<dbReference type="SUPFAM" id="SSF53850">
    <property type="entry name" value="Periplasmic binding protein-like II"/>
    <property type="match status" value="1"/>
</dbReference>
<sequence>MSTRTRAAAAALVLAGGLTLAACGGDDADSASGGEETTLSIVGFAVPEAANVAIAEAWNQTDEGAGVRFRSSYGASGDQSRAVESGLEADYVHFSVTSDVTRLVDAGLVEDTWDDGPNKGVVSSSVVVLAVRPGNPENIQGWDDIVKPGIEIVTPNPASSGAARWNALAAWGHVAANGGTDAEAEEYLRQLFANVVALPNSGRDATTSFLGGTGDVLLAYENETILATQNGEELDWVIPDTTILIENPGAVLTDADPKAQEWLDFVLSEDGQRQFALKGFRPIIDGVDTSGIEGALDPDDPFPTPEHLLTVENDFESWSALSDKFFAEEGGIITTIIAESGKAQ</sequence>
<keyword evidence="4 6" id="KW-0732">Signal</keyword>
<dbReference type="GO" id="GO:1902358">
    <property type="term" value="P:sulfate transmembrane transport"/>
    <property type="evidence" value="ECO:0007669"/>
    <property type="project" value="InterPro"/>
</dbReference>
<keyword evidence="5" id="KW-0574">Periplasm</keyword>
<reference evidence="7 8" key="1">
    <citation type="submission" date="2020-08" db="EMBL/GenBank/DDBJ databases">
        <title>Sequencing the genomes of 1000 actinobacteria strains.</title>
        <authorList>
            <person name="Klenk H.-P."/>
        </authorList>
    </citation>
    <scope>NUCLEOTIDE SEQUENCE [LARGE SCALE GENOMIC DNA]</scope>
    <source>
        <strain evidence="7 8">DSM 102122</strain>
    </source>
</reference>
<keyword evidence="8" id="KW-1185">Reference proteome</keyword>
<name>A0A7W9LPN9_9ACTN</name>
<evidence type="ECO:0000256" key="1">
    <source>
        <dbReference type="ARBA" id="ARBA00004418"/>
    </source>
</evidence>
<comment type="subcellular location">
    <subcellularLocation>
        <location evidence="1">Periplasm</location>
    </subcellularLocation>
</comment>
<comment type="similarity">
    <text evidence="2">Belongs to the prokaryotic sulfate-binding protein family.</text>
</comment>
<gene>
    <name evidence="7" type="ORF">HD601_006049</name>
</gene>
<accession>A0A7W9LPN9</accession>
<dbReference type="GO" id="GO:0042597">
    <property type="term" value="C:periplasmic space"/>
    <property type="evidence" value="ECO:0007669"/>
    <property type="project" value="UniProtKB-SubCell"/>
</dbReference>